<dbReference type="GO" id="GO:0004252">
    <property type="term" value="F:serine-type endopeptidase activity"/>
    <property type="evidence" value="ECO:0007669"/>
    <property type="project" value="InterPro"/>
</dbReference>
<protein>
    <recommendedName>
        <fullName evidence="7">Peptidase S1 domain-containing protein</fullName>
    </recommendedName>
</protein>
<dbReference type="GO" id="GO:0006508">
    <property type="term" value="P:proteolysis"/>
    <property type="evidence" value="ECO:0007669"/>
    <property type="project" value="UniProtKB-KW"/>
</dbReference>
<dbReference type="InterPro" id="IPR050127">
    <property type="entry name" value="Serine_Proteases_S1"/>
</dbReference>
<keyword evidence="2 6" id="KW-0645">Protease</keyword>
<name>A0A401Q5J6_SCYTO</name>
<dbReference type="STRING" id="75743.A0A401Q5J6"/>
<keyword evidence="4 6" id="KW-0720">Serine protease</keyword>
<evidence type="ECO:0000313" key="9">
    <source>
        <dbReference type="Proteomes" id="UP000288216"/>
    </source>
</evidence>
<keyword evidence="5" id="KW-1015">Disulfide bond</keyword>
<evidence type="ECO:0000256" key="1">
    <source>
        <dbReference type="ARBA" id="ARBA00007664"/>
    </source>
</evidence>
<dbReference type="PROSITE" id="PS00134">
    <property type="entry name" value="TRYPSIN_HIS"/>
    <property type="match status" value="1"/>
</dbReference>
<dbReference type="Proteomes" id="UP000288216">
    <property type="component" value="Unassembled WGS sequence"/>
</dbReference>
<dbReference type="InterPro" id="IPR001254">
    <property type="entry name" value="Trypsin_dom"/>
</dbReference>
<organism evidence="8 9">
    <name type="scientific">Scyliorhinus torazame</name>
    <name type="common">Cloudy catshark</name>
    <name type="synonym">Catulus torazame</name>
    <dbReference type="NCBI Taxonomy" id="75743"/>
    <lineage>
        <taxon>Eukaryota</taxon>
        <taxon>Metazoa</taxon>
        <taxon>Chordata</taxon>
        <taxon>Craniata</taxon>
        <taxon>Vertebrata</taxon>
        <taxon>Chondrichthyes</taxon>
        <taxon>Elasmobranchii</taxon>
        <taxon>Galeomorphii</taxon>
        <taxon>Galeoidea</taxon>
        <taxon>Carcharhiniformes</taxon>
        <taxon>Scyliorhinidae</taxon>
        <taxon>Scyliorhinus</taxon>
    </lineage>
</organism>
<keyword evidence="9" id="KW-1185">Reference proteome</keyword>
<feature type="domain" description="Peptidase S1" evidence="7">
    <location>
        <begin position="15"/>
        <end position="247"/>
    </location>
</feature>
<evidence type="ECO:0000256" key="2">
    <source>
        <dbReference type="ARBA" id="ARBA00022670"/>
    </source>
</evidence>
<dbReference type="PANTHER" id="PTHR24264">
    <property type="entry name" value="TRYPSIN-RELATED"/>
    <property type="match status" value="1"/>
</dbReference>
<dbReference type="PROSITE" id="PS00135">
    <property type="entry name" value="TRYPSIN_SER"/>
    <property type="match status" value="1"/>
</dbReference>
<evidence type="ECO:0000256" key="5">
    <source>
        <dbReference type="ARBA" id="ARBA00023157"/>
    </source>
</evidence>
<evidence type="ECO:0000313" key="8">
    <source>
        <dbReference type="EMBL" id="GCB80663.1"/>
    </source>
</evidence>
<keyword evidence="3 6" id="KW-0378">Hydrolase</keyword>
<dbReference type="OMA" id="PLRCNNI"/>
<dbReference type="InterPro" id="IPR043504">
    <property type="entry name" value="Peptidase_S1_PA_chymotrypsin"/>
</dbReference>
<dbReference type="CDD" id="cd00190">
    <property type="entry name" value="Tryp_SPc"/>
    <property type="match status" value="1"/>
</dbReference>
<dbReference type="InterPro" id="IPR001314">
    <property type="entry name" value="Peptidase_S1A"/>
</dbReference>
<reference evidence="8 9" key="1">
    <citation type="journal article" date="2018" name="Nat. Ecol. Evol.">
        <title>Shark genomes provide insights into elasmobranch evolution and the origin of vertebrates.</title>
        <authorList>
            <person name="Hara Y"/>
            <person name="Yamaguchi K"/>
            <person name="Onimaru K"/>
            <person name="Kadota M"/>
            <person name="Koyanagi M"/>
            <person name="Keeley SD"/>
            <person name="Tatsumi K"/>
            <person name="Tanaka K"/>
            <person name="Motone F"/>
            <person name="Kageyama Y"/>
            <person name="Nozu R"/>
            <person name="Adachi N"/>
            <person name="Nishimura O"/>
            <person name="Nakagawa R"/>
            <person name="Tanegashima C"/>
            <person name="Kiyatake I"/>
            <person name="Matsumoto R"/>
            <person name="Murakumo K"/>
            <person name="Nishida K"/>
            <person name="Terakita A"/>
            <person name="Kuratani S"/>
            <person name="Sato K"/>
            <person name="Hyodo S Kuraku.S."/>
        </authorList>
    </citation>
    <scope>NUCLEOTIDE SEQUENCE [LARGE SCALE GENOMIC DNA]</scope>
</reference>
<dbReference type="InterPro" id="IPR033116">
    <property type="entry name" value="TRYPSIN_SER"/>
</dbReference>
<proteinExistence type="inferred from homology"/>
<dbReference type="Pfam" id="PF00089">
    <property type="entry name" value="Trypsin"/>
    <property type="match status" value="1"/>
</dbReference>
<evidence type="ECO:0000256" key="4">
    <source>
        <dbReference type="ARBA" id="ARBA00022825"/>
    </source>
</evidence>
<evidence type="ECO:0000259" key="7">
    <source>
        <dbReference type="PROSITE" id="PS50240"/>
    </source>
</evidence>
<sequence length="247" mass="27586">MIIYFLTPGDDCVEIIGGQNVRPHSKPYMASIQIYRRHVCGGVLIKPGWVLTAAHCNLGFKHQNIVVVLGTDSLRRDEDKSAQRLAVKQKIPHLRFDSKTFENDIMLLQLQSEAKLNKFVKVLPLPKYDCDVEEGTICTVVGWGRTKVNIKRLSDNLKEVNVTIINRTKCNSQMYYNNTPAITTNMLCAGDKNGGRDSCQGDSGGPLICENELQGIVSFGKQCGLPDKPGIYTRITEYIQWIQGIIA</sequence>
<gene>
    <name evidence="8" type="ORF">scyTo_0017275</name>
</gene>
<evidence type="ECO:0000256" key="3">
    <source>
        <dbReference type="ARBA" id="ARBA00022801"/>
    </source>
</evidence>
<dbReference type="OrthoDB" id="6755574at2759"/>
<dbReference type="GO" id="GO:0005615">
    <property type="term" value="C:extracellular space"/>
    <property type="evidence" value="ECO:0007669"/>
    <property type="project" value="TreeGrafter"/>
</dbReference>
<dbReference type="SMART" id="SM00020">
    <property type="entry name" value="Tryp_SPc"/>
    <property type="match status" value="1"/>
</dbReference>
<dbReference type="PANTHER" id="PTHR24264:SF58">
    <property type="entry name" value="SI:DKEY-33M11.8-RELATED"/>
    <property type="match status" value="1"/>
</dbReference>
<dbReference type="FunFam" id="2.40.10.10:FF:000077">
    <property type="entry name" value="Predicted protein"/>
    <property type="match status" value="1"/>
</dbReference>
<dbReference type="PRINTS" id="PR00722">
    <property type="entry name" value="CHYMOTRYPSIN"/>
</dbReference>
<comment type="caution">
    <text evidence="8">The sequence shown here is derived from an EMBL/GenBank/DDBJ whole genome shotgun (WGS) entry which is preliminary data.</text>
</comment>
<evidence type="ECO:0000256" key="6">
    <source>
        <dbReference type="RuleBase" id="RU363034"/>
    </source>
</evidence>
<dbReference type="SUPFAM" id="SSF50494">
    <property type="entry name" value="Trypsin-like serine proteases"/>
    <property type="match status" value="1"/>
</dbReference>
<comment type="similarity">
    <text evidence="1">Belongs to the peptidase S1 family.</text>
</comment>
<accession>A0A401Q5J6</accession>
<dbReference type="InterPro" id="IPR018114">
    <property type="entry name" value="TRYPSIN_HIS"/>
</dbReference>
<dbReference type="PROSITE" id="PS50240">
    <property type="entry name" value="TRYPSIN_DOM"/>
    <property type="match status" value="1"/>
</dbReference>
<dbReference type="Gene3D" id="2.40.10.10">
    <property type="entry name" value="Trypsin-like serine proteases"/>
    <property type="match status" value="2"/>
</dbReference>
<dbReference type="InterPro" id="IPR009003">
    <property type="entry name" value="Peptidase_S1_PA"/>
</dbReference>
<dbReference type="AlphaFoldDB" id="A0A401Q5J6"/>
<dbReference type="EMBL" id="BFAA01011091">
    <property type="protein sequence ID" value="GCB80663.1"/>
    <property type="molecule type" value="Genomic_DNA"/>
</dbReference>